<organism evidence="2 3">
    <name type="scientific">Heterorhabditis bacteriophora</name>
    <name type="common">Entomopathogenic nematode worm</name>
    <dbReference type="NCBI Taxonomy" id="37862"/>
    <lineage>
        <taxon>Eukaryota</taxon>
        <taxon>Metazoa</taxon>
        <taxon>Ecdysozoa</taxon>
        <taxon>Nematoda</taxon>
        <taxon>Chromadorea</taxon>
        <taxon>Rhabditida</taxon>
        <taxon>Rhabditina</taxon>
        <taxon>Rhabditomorpha</taxon>
        <taxon>Strongyloidea</taxon>
        <taxon>Heterorhabditidae</taxon>
        <taxon>Heterorhabditis</taxon>
    </lineage>
</organism>
<keyword evidence="1" id="KW-0226">DNA condensation</keyword>
<evidence type="ECO:0000256" key="1">
    <source>
        <dbReference type="ARBA" id="ARBA00023067"/>
    </source>
</evidence>
<protein>
    <submittedName>
        <fullName evidence="3">Condensin complex subunit 1</fullName>
    </submittedName>
</protein>
<dbReference type="PANTHER" id="PTHR14222:SF2">
    <property type="entry name" value="CONDENSIN COMPLEX SUBUNIT 1"/>
    <property type="match status" value="1"/>
</dbReference>
<dbReference type="InterPro" id="IPR026971">
    <property type="entry name" value="CND1/NCAPD3"/>
</dbReference>
<dbReference type="GO" id="GO:0000796">
    <property type="term" value="C:condensin complex"/>
    <property type="evidence" value="ECO:0007669"/>
    <property type="project" value="TreeGrafter"/>
</dbReference>
<evidence type="ECO:0000313" key="3">
    <source>
        <dbReference type="WBParaSite" id="Hba_06015"/>
    </source>
</evidence>
<dbReference type="InterPro" id="IPR016024">
    <property type="entry name" value="ARM-type_fold"/>
</dbReference>
<dbReference type="GO" id="GO:0042393">
    <property type="term" value="F:histone binding"/>
    <property type="evidence" value="ECO:0007669"/>
    <property type="project" value="TreeGrafter"/>
</dbReference>
<name>A0A1I7WLK1_HETBA</name>
<dbReference type="PANTHER" id="PTHR14222">
    <property type="entry name" value="CONDENSIN"/>
    <property type="match status" value="1"/>
</dbReference>
<keyword evidence="2" id="KW-1185">Reference proteome</keyword>
<dbReference type="Gene3D" id="1.25.10.10">
    <property type="entry name" value="Leucine-rich Repeat Variant"/>
    <property type="match status" value="1"/>
</dbReference>
<dbReference type="SUPFAM" id="SSF48371">
    <property type="entry name" value="ARM repeat"/>
    <property type="match status" value="1"/>
</dbReference>
<sequence>MAGALVEKTIHFDYMKEATMLHYPFIDAINIVAVKNDMDTLLSHMIHYVGGLGPLDFSGKSSPRPYALFIQAMAEKAPHVLVNHLTSIVMYLDNDPYILRSAVLTAFCDLVCSTVLTEESCRNSSRLMKARDKMLDKLQDHLTDSNAQVRAKVLHLWTKLAQLPRFILCRRLSDKSVMARKAAVQFMATFLVQNPYGHDFSFNLNRDQLLSKLERRDKLMKCNPENRVVATAFQKFSEVETVIRETAKKWIEKYKEGPVENDMEDTETSLVIAAIVGQLLYDTIKAVRVFVQLAFVGKLPNVNATDPTNVVVNNLVDSLRDLYVRDRIASHIQNDEECLEIEENQKDYDLAMQKINADIDWLKVKFQNKLIVELEMEQCVPHALRGVIQGELSEMKEGIKFVVECKNFMISFFKIQYLGELMLQSGKMFLSKNPADKDGLRSRLRSFQKLVREGNPQIAYEALCAIANLASGHASSNVENICESVLRIPARDSLFTTIDRFVLNG</sequence>
<dbReference type="GO" id="GO:0000779">
    <property type="term" value="C:condensed chromosome, centromeric region"/>
    <property type="evidence" value="ECO:0007669"/>
    <property type="project" value="TreeGrafter"/>
</dbReference>
<proteinExistence type="predicted"/>
<dbReference type="Proteomes" id="UP000095283">
    <property type="component" value="Unplaced"/>
</dbReference>
<dbReference type="WBParaSite" id="Hba_06015">
    <property type="protein sequence ID" value="Hba_06015"/>
    <property type="gene ID" value="Hba_06015"/>
</dbReference>
<reference evidence="3" key="1">
    <citation type="submission" date="2016-11" db="UniProtKB">
        <authorList>
            <consortium name="WormBaseParasite"/>
        </authorList>
    </citation>
    <scope>IDENTIFICATION</scope>
</reference>
<dbReference type="GO" id="GO:0010032">
    <property type="term" value="P:meiotic chromosome condensation"/>
    <property type="evidence" value="ECO:0007669"/>
    <property type="project" value="TreeGrafter"/>
</dbReference>
<dbReference type="GO" id="GO:0007076">
    <property type="term" value="P:mitotic chromosome condensation"/>
    <property type="evidence" value="ECO:0007669"/>
    <property type="project" value="InterPro"/>
</dbReference>
<accession>A0A1I7WLK1</accession>
<dbReference type="InterPro" id="IPR011989">
    <property type="entry name" value="ARM-like"/>
</dbReference>
<dbReference type="AlphaFoldDB" id="A0A1I7WLK1"/>
<evidence type="ECO:0000313" key="2">
    <source>
        <dbReference type="Proteomes" id="UP000095283"/>
    </source>
</evidence>